<gene>
    <name evidence="1" type="ORF">EVAR_17857_1</name>
</gene>
<dbReference type="Proteomes" id="UP000299102">
    <property type="component" value="Unassembled WGS sequence"/>
</dbReference>
<organism evidence="1 2">
    <name type="scientific">Eumeta variegata</name>
    <name type="common">Bagworm moth</name>
    <name type="synonym">Eumeta japonica</name>
    <dbReference type="NCBI Taxonomy" id="151549"/>
    <lineage>
        <taxon>Eukaryota</taxon>
        <taxon>Metazoa</taxon>
        <taxon>Ecdysozoa</taxon>
        <taxon>Arthropoda</taxon>
        <taxon>Hexapoda</taxon>
        <taxon>Insecta</taxon>
        <taxon>Pterygota</taxon>
        <taxon>Neoptera</taxon>
        <taxon>Endopterygota</taxon>
        <taxon>Lepidoptera</taxon>
        <taxon>Glossata</taxon>
        <taxon>Ditrysia</taxon>
        <taxon>Tineoidea</taxon>
        <taxon>Psychidae</taxon>
        <taxon>Oiketicinae</taxon>
        <taxon>Eumeta</taxon>
    </lineage>
</organism>
<accession>A0A4C1TTR6</accession>
<evidence type="ECO:0000313" key="2">
    <source>
        <dbReference type="Proteomes" id="UP000299102"/>
    </source>
</evidence>
<protein>
    <submittedName>
        <fullName evidence="1">Uncharacterized protein</fullName>
    </submittedName>
</protein>
<dbReference type="EMBL" id="BGZK01000086">
    <property type="protein sequence ID" value="GBP17379.1"/>
    <property type="molecule type" value="Genomic_DNA"/>
</dbReference>
<proteinExistence type="predicted"/>
<keyword evidence="2" id="KW-1185">Reference proteome</keyword>
<dbReference type="OrthoDB" id="10017160at2759"/>
<name>A0A4C1TTR6_EUMVA</name>
<reference evidence="1 2" key="1">
    <citation type="journal article" date="2019" name="Commun. Biol.">
        <title>The bagworm genome reveals a unique fibroin gene that provides high tensile strength.</title>
        <authorList>
            <person name="Kono N."/>
            <person name="Nakamura H."/>
            <person name="Ohtoshi R."/>
            <person name="Tomita M."/>
            <person name="Numata K."/>
            <person name="Arakawa K."/>
        </authorList>
    </citation>
    <scope>NUCLEOTIDE SEQUENCE [LARGE SCALE GENOMIC DNA]</scope>
</reference>
<dbReference type="AlphaFoldDB" id="A0A4C1TTR6"/>
<evidence type="ECO:0000313" key="1">
    <source>
        <dbReference type="EMBL" id="GBP17379.1"/>
    </source>
</evidence>
<sequence>MITGDESWIYCYDREAKCQYALWAFPLEELLIKLKQDRSVGKKMAGPFFGMTAHYATIVLEGKKQSLQTGALTIVCLFWERFRHKNTGSSASQPQPRTT</sequence>
<comment type="caution">
    <text evidence="1">The sequence shown here is derived from an EMBL/GenBank/DDBJ whole genome shotgun (WGS) entry which is preliminary data.</text>
</comment>